<accession>A0ACC2MNK1</accession>
<organism evidence="1 2">
    <name type="scientific">Persea americana</name>
    <name type="common">Avocado</name>
    <dbReference type="NCBI Taxonomy" id="3435"/>
    <lineage>
        <taxon>Eukaryota</taxon>
        <taxon>Viridiplantae</taxon>
        <taxon>Streptophyta</taxon>
        <taxon>Embryophyta</taxon>
        <taxon>Tracheophyta</taxon>
        <taxon>Spermatophyta</taxon>
        <taxon>Magnoliopsida</taxon>
        <taxon>Magnoliidae</taxon>
        <taxon>Laurales</taxon>
        <taxon>Lauraceae</taxon>
        <taxon>Persea</taxon>
    </lineage>
</organism>
<evidence type="ECO:0000313" key="1">
    <source>
        <dbReference type="EMBL" id="KAJ8646963.1"/>
    </source>
</evidence>
<keyword evidence="2" id="KW-1185">Reference proteome</keyword>
<dbReference type="Proteomes" id="UP001234297">
    <property type="component" value="Chromosome 2"/>
</dbReference>
<sequence>MGFQEQKLKAAYSSIEEYEIALSRGSHRNGVSAIVDEIPYVKLFLAKYANRYMMVGPIINPSGFGFVCLSLYCVLTPSNNFWVCINLRNSTHLFIFFATASNFVATRK</sequence>
<reference evidence="1 2" key="1">
    <citation type="journal article" date="2022" name="Hortic Res">
        <title>A haplotype resolved chromosomal level avocado genome allows analysis of novel avocado genes.</title>
        <authorList>
            <person name="Nath O."/>
            <person name="Fletcher S.J."/>
            <person name="Hayward A."/>
            <person name="Shaw L.M."/>
            <person name="Masouleh A.K."/>
            <person name="Furtado A."/>
            <person name="Henry R.J."/>
            <person name="Mitter N."/>
        </authorList>
    </citation>
    <scope>NUCLEOTIDE SEQUENCE [LARGE SCALE GENOMIC DNA]</scope>
    <source>
        <strain evidence="2">cv. Hass</strain>
    </source>
</reference>
<evidence type="ECO:0000313" key="2">
    <source>
        <dbReference type="Proteomes" id="UP001234297"/>
    </source>
</evidence>
<protein>
    <submittedName>
        <fullName evidence="1">Uncharacterized protein</fullName>
    </submittedName>
</protein>
<comment type="caution">
    <text evidence="1">The sequence shown here is derived from an EMBL/GenBank/DDBJ whole genome shotgun (WGS) entry which is preliminary data.</text>
</comment>
<dbReference type="EMBL" id="CM056810">
    <property type="protein sequence ID" value="KAJ8646963.1"/>
    <property type="molecule type" value="Genomic_DNA"/>
</dbReference>
<gene>
    <name evidence="1" type="ORF">MRB53_008711</name>
</gene>
<name>A0ACC2MNK1_PERAE</name>
<proteinExistence type="predicted"/>